<dbReference type="GO" id="GO:0046872">
    <property type="term" value="F:metal ion binding"/>
    <property type="evidence" value="ECO:0007669"/>
    <property type="project" value="UniProtKB-KW"/>
</dbReference>
<reference evidence="24 25" key="1">
    <citation type="submission" date="2015-06" db="EMBL/GenBank/DDBJ databases">
        <title>Genome sequence of Pseudoalteromonas peptidolytica.</title>
        <authorList>
            <person name="Xie B.-B."/>
            <person name="Rong J.-C."/>
            <person name="Qin Q.-L."/>
            <person name="Zhang Y.-Z."/>
        </authorList>
    </citation>
    <scope>NUCLEOTIDE SEQUENCE [LARGE SCALE GENOMIC DNA]</scope>
    <source>
        <strain evidence="24 25">F12-50-A1</strain>
    </source>
</reference>
<evidence type="ECO:0000256" key="4">
    <source>
        <dbReference type="ARBA" id="ARBA00008276"/>
    </source>
</evidence>
<evidence type="ECO:0000313" key="24">
    <source>
        <dbReference type="EMBL" id="MBE0346945.1"/>
    </source>
</evidence>
<dbReference type="GO" id="GO:0005737">
    <property type="term" value="C:cytoplasm"/>
    <property type="evidence" value="ECO:0007669"/>
    <property type="project" value="TreeGrafter"/>
</dbReference>
<dbReference type="PANTHER" id="PTHR11136:SF0">
    <property type="entry name" value="DIHYDROFOLATE SYNTHETASE-RELATED"/>
    <property type="match status" value="1"/>
</dbReference>
<evidence type="ECO:0000256" key="10">
    <source>
        <dbReference type="ARBA" id="ARBA00022741"/>
    </source>
</evidence>
<evidence type="ECO:0000256" key="18">
    <source>
        <dbReference type="ARBA" id="ARBA00047808"/>
    </source>
</evidence>
<evidence type="ECO:0000256" key="7">
    <source>
        <dbReference type="ARBA" id="ARBA00019357"/>
    </source>
</evidence>
<feature type="domain" description="Mur ligase central" evidence="23">
    <location>
        <begin position="53"/>
        <end position="197"/>
    </location>
</feature>
<dbReference type="AlphaFoldDB" id="A0A8I0MXE9"/>
<keyword evidence="8 21" id="KW-0436">Ligase</keyword>
<dbReference type="EC" id="6.3.2.17" evidence="6"/>
<dbReference type="EC" id="6.3.2.12" evidence="5"/>
<evidence type="ECO:0000256" key="6">
    <source>
        <dbReference type="ARBA" id="ARBA00013025"/>
    </source>
</evidence>
<dbReference type="InterPro" id="IPR018109">
    <property type="entry name" value="Folylpolyglutamate_synth_CS"/>
</dbReference>
<comment type="catalytic activity">
    <reaction evidence="17">
        <text>(6S)-5,6,7,8-tetrahydrofolyl-(gamma-L-Glu)(n) + L-glutamate + ATP = (6S)-5,6,7,8-tetrahydrofolyl-(gamma-L-Glu)(n+1) + ADP + phosphate + H(+)</text>
        <dbReference type="Rhea" id="RHEA:10580"/>
        <dbReference type="Rhea" id="RHEA-COMP:14738"/>
        <dbReference type="Rhea" id="RHEA-COMP:14740"/>
        <dbReference type="ChEBI" id="CHEBI:15378"/>
        <dbReference type="ChEBI" id="CHEBI:29985"/>
        <dbReference type="ChEBI" id="CHEBI:30616"/>
        <dbReference type="ChEBI" id="CHEBI:43474"/>
        <dbReference type="ChEBI" id="CHEBI:141005"/>
        <dbReference type="ChEBI" id="CHEBI:456216"/>
        <dbReference type="EC" id="6.3.2.17"/>
    </reaction>
</comment>
<name>A0A8I0MXE9_9GAMM</name>
<keyword evidence="13" id="KW-0289">Folate biosynthesis</keyword>
<keyword evidence="11 21" id="KW-0067">ATP-binding</keyword>
<dbReference type="PIRSF" id="PIRSF001563">
    <property type="entry name" value="Folylpolyglu_synth"/>
    <property type="match status" value="1"/>
</dbReference>
<organism evidence="24 25">
    <name type="scientific">Pseudoalteromonas peptidolytica F12-50-A1</name>
    <dbReference type="NCBI Taxonomy" id="1315280"/>
    <lineage>
        <taxon>Bacteria</taxon>
        <taxon>Pseudomonadati</taxon>
        <taxon>Pseudomonadota</taxon>
        <taxon>Gammaproteobacteria</taxon>
        <taxon>Alteromonadales</taxon>
        <taxon>Pseudoalteromonadaceae</taxon>
        <taxon>Pseudoalteromonas</taxon>
    </lineage>
</organism>
<dbReference type="Pfam" id="PF08245">
    <property type="entry name" value="Mur_ligase_M"/>
    <property type="match status" value="1"/>
</dbReference>
<dbReference type="Gene3D" id="3.40.1190.10">
    <property type="entry name" value="Mur-like, catalytic domain"/>
    <property type="match status" value="1"/>
</dbReference>
<dbReference type="InterPro" id="IPR036615">
    <property type="entry name" value="Mur_ligase_C_dom_sf"/>
</dbReference>
<dbReference type="InterPro" id="IPR013221">
    <property type="entry name" value="Mur_ligase_cen"/>
</dbReference>
<evidence type="ECO:0000256" key="13">
    <source>
        <dbReference type="ARBA" id="ARBA00022909"/>
    </source>
</evidence>
<comment type="similarity">
    <text evidence="4 21">Belongs to the folylpolyglutamate synthase family.</text>
</comment>
<evidence type="ECO:0000313" key="25">
    <source>
        <dbReference type="Proteomes" id="UP000660708"/>
    </source>
</evidence>
<keyword evidence="12" id="KW-0460">Magnesium</keyword>
<dbReference type="Proteomes" id="UP000660708">
    <property type="component" value="Unassembled WGS sequence"/>
</dbReference>
<dbReference type="GO" id="GO:0005524">
    <property type="term" value="F:ATP binding"/>
    <property type="evidence" value="ECO:0007669"/>
    <property type="project" value="UniProtKB-KW"/>
</dbReference>
<keyword evidence="25" id="KW-1185">Reference proteome</keyword>
<evidence type="ECO:0000256" key="19">
    <source>
        <dbReference type="ARBA" id="ARBA00049035"/>
    </source>
</evidence>
<feature type="domain" description="Mur ligase C-terminal" evidence="22">
    <location>
        <begin position="286"/>
        <end position="406"/>
    </location>
</feature>
<comment type="pathway">
    <text evidence="3">Cofactor biosynthesis; tetrahydrofolylpolyglutamate biosynthesis.</text>
</comment>
<dbReference type="GO" id="GO:0046656">
    <property type="term" value="P:folic acid biosynthetic process"/>
    <property type="evidence" value="ECO:0007669"/>
    <property type="project" value="UniProtKB-KW"/>
</dbReference>
<dbReference type="PANTHER" id="PTHR11136">
    <property type="entry name" value="FOLYLPOLYGLUTAMATE SYNTHASE-RELATED"/>
    <property type="match status" value="1"/>
</dbReference>
<dbReference type="UniPathway" id="UPA00077">
    <property type="reaction ID" value="UER00157"/>
</dbReference>
<evidence type="ECO:0000256" key="21">
    <source>
        <dbReference type="PIRNR" id="PIRNR001563"/>
    </source>
</evidence>
<keyword evidence="10 21" id="KW-0547">Nucleotide-binding</keyword>
<comment type="pathway">
    <text evidence="2">Cofactor biosynthesis; tetrahydrofolate biosynthesis; 7,8-dihydrofolate from 2-amino-4-hydroxy-6-hydroxymethyl-7,8-dihydropteridine diphosphate and 4-aminobenzoate: step 2/2.</text>
</comment>
<evidence type="ECO:0000256" key="11">
    <source>
        <dbReference type="ARBA" id="ARBA00022840"/>
    </source>
</evidence>
<dbReference type="RefSeq" id="WP_147390700.1">
    <property type="nucleotide sequence ID" value="NZ_AQHF01000024.1"/>
</dbReference>
<protein>
    <recommendedName>
        <fullName evidence="7">Dihydrofolate synthase/folylpolyglutamate synthase</fullName>
        <ecNumber evidence="5">6.3.2.12</ecNumber>
        <ecNumber evidence="6">6.3.2.17</ecNumber>
    </recommendedName>
    <alternativeName>
        <fullName evidence="16">Folylpoly-gamma-glutamate synthetase-dihydrofolate synthetase</fullName>
    </alternativeName>
    <alternativeName>
        <fullName evidence="14">Folylpolyglutamate synthetase</fullName>
    </alternativeName>
    <alternativeName>
        <fullName evidence="15">Tetrahydrofolylpolyglutamate synthase</fullName>
    </alternativeName>
</protein>
<dbReference type="NCBIfam" id="NF008101">
    <property type="entry name" value="PRK10846.1"/>
    <property type="match status" value="1"/>
</dbReference>
<evidence type="ECO:0000256" key="5">
    <source>
        <dbReference type="ARBA" id="ARBA00013023"/>
    </source>
</evidence>
<dbReference type="EMBL" id="AQHF01000024">
    <property type="protein sequence ID" value="MBE0346945.1"/>
    <property type="molecule type" value="Genomic_DNA"/>
</dbReference>
<keyword evidence="9" id="KW-0479">Metal-binding</keyword>
<comment type="caution">
    <text evidence="24">The sequence shown here is derived from an EMBL/GenBank/DDBJ whole genome shotgun (WGS) entry which is preliminary data.</text>
</comment>
<evidence type="ECO:0000256" key="12">
    <source>
        <dbReference type="ARBA" id="ARBA00022842"/>
    </source>
</evidence>
<dbReference type="Gene3D" id="3.90.190.20">
    <property type="entry name" value="Mur ligase, C-terminal domain"/>
    <property type="match status" value="1"/>
</dbReference>
<evidence type="ECO:0000256" key="9">
    <source>
        <dbReference type="ARBA" id="ARBA00022723"/>
    </source>
</evidence>
<evidence type="ECO:0000259" key="23">
    <source>
        <dbReference type="Pfam" id="PF08245"/>
    </source>
</evidence>
<proteinExistence type="inferred from homology"/>
<dbReference type="GO" id="GO:0004326">
    <property type="term" value="F:tetrahydrofolylpolyglutamate synthase activity"/>
    <property type="evidence" value="ECO:0007669"/>
    <property type="project" value="UniProtKB-EC"/>
</dbReference>
<comment type="function">
    <text evidence="1">Functions in two distinct reactions of the de novo folate biosynthetic pathway. Catalyzes the addition of a glutamate residue to dihydropteroate (7,8-dihydropteroate or H2Pte) to form dihydrofolate (7,8-dihydrofolate monoglutamate or H2Pte-Glu). Also catalyzes successive additions of L-glutamate to tetrahydrofolate or 10-formyltetrahydrofolate or 5,10-methylenetetrahydrofolate, leading to folylpolyglutamate derivatives.</text>
</comment>
<dbReference type="InterPro" id="IPR036565">
    <property type="entry name" value="Mur-like_cat_sf"/>
</dbReference>
<evidence type="ECO:0000256" key="8">
    <source>
        <dbReference type="ARBA" id="ARBA00022598"/>
    </source>
</evidence>
<comment type="catalytic activity">
    <reaction evidence="19">
        <text>(6R)-5,10-methylenetetrahydrofolyl-(gamma-L-Glu)(n) + L-glutamate + ATP = (6R)-5,10-methylenetetrahydrofolyl-(gamma-L-Glu)(n+1) + ADP + phosphate + H(+)</text>
        <dbReference type="Rhea" id="RHEA:51912"/>
        <dbReference type="Rhea" id="RHEA-COMP:13257"/>
        <dbReference type="Rhea" id="RHEA-COMP:13258"/>
        <dbReference type="ChEBI" id="CHEBI:15378"/>
        <dbReference type="ChEBI" id="CHEBI:29985"/>
        <dbReference type="ChEBI" id="CHEBI:30616"/>
        <dbReference type="ChEBI" id="CHEBI:43474"/>
        <dbReference type="ChEBI" id="CHEBI:136572"/>
        <dbReference type="ChEBI" id="CHEBI:456216"/>
        <dbReference type="EC" id="6.3.2.17"/>
    </reaction>
</comment>
<dbReference type="NCBIfam" id="TIGR01499">
    <property type="entry name" value="folC"/>
    <property type="match status" value="1"/>
</dbReference>
<evidence type="ECO:0000256" key="15">
    <source>
        <dbReference type="ARBA" id="ARBA00030592"/>
    </source>
</evidence>
<dbReference type="InterPro" id="IPR001645">
    <property type="entry name" value="Folylpolyglutamate_synth"/>
</dbReference>
<dbReference type="GO" id="GO:0046654">
    <property type="term" value="P:tetrahydrofolate biosynthetic process"/>
    <property type="evidence" value="ECO:0007669"/>
    <property type="project" value="UniProtKB-UniPathway"/>
</dbReference>
<dbReference type="PROSITE" id="PS01012">
    <property type="entry name" value="FOLYLPOLYGLU_SYNT_2"/>
    <property type="match status" value="1"/>
</dbReference>
<dbReference type="SUPFAM" id="SSF53244">
    <property type="entry name" value="MurD-like peptide ligases, peptide-binding domain"/>
    <property type="match status" value="1"/>
</dbReference>
<gene>
    <name evidence="24" type="primary">folC</name>
    <name evidence="24" type="ORF">PPEP_a3088</name>
</gene>
<sequence>MTVKQPSQSSCLDDWLCYLEAIHPATIDMGLERITQVAEQVGLLESFSKIILIGGTNGKGTTARCLEALLLNQGFSVGTYSSPHLIRYTECVRVNGVELDEQYHIDAFKQIDDTRGDTSLTQFEFGTLGALSIFKRCNVDYILLEVGLGGRNDATNIVMPVASVITTIDLDHKAFLGDTRESVGYHKAGIFRANTPAIVGDFNIPDSVTDYGTEIAAKMVLANKDFHFTQLESQFRWQYFDNDWYFDNPNIPAQNVATALTVLATLDLLPSFESVQCCLSEIQVEGRFQQLSTFPLVYVDVAHNPESARYLATKLQHLRQKGFKIHALAAMLADKDKASVLKTLTPYVDRWSLASLHGPRGERAENLKPLLDTDKQITIYDDVEGALNAQIHGLKQDQALVIFGSFLTVAQAMTYWQNNLK</sequence>
<dbReference type="SUPFAM" id="SSF53623">
    <property type="entry name" value="MurD-like peptide ligases, catalytic domain"/>
    <property type="match status" value="1"/>
</dbReference>
<dbReference type="GO" id="GO:0008841">
    <property type="term" value="F:dihydrofolate synthase activity"/>
    <property type="evidence" value="ECO:0007669"/>
    <property type="project" value="UniProtKB-EC"/>
</dbReference>
<evidence type="ECO:0000256" key="20">
    <source>
        <dbReference type="ARBA" id="ARBA00049161"/>
    </source>
</evidence>
<evidence type="ECO:0000256" key="2">
    <source>
        <dbReference type="ARBA" id="ARBA00004799"/>
    </source>
</evidence>
<evidence type="ECO:0000256" key="1">
    <source>
        <dbReference type="ARBA" id="ARBA00002714"/>
    </source>
</evidence>
<evidence type="ECO:0000256" key="14">
    <source>
        <dbReference type="ARBA" id="ARBA00030048"/>
    </source>
</evidence>
<accession>A0A8I0MXE9</accession>
<comment type="catalytic activity">
    <reaction evidence="20">
        <text>7,8-dihydropteroate + L-glutamate + ATP = 7,8-dihydrofolate + ADP + phosphate + H(+)</text>
        <dbReference type="Rhea" id="RHEA:23584"/>
        <dbReference type="ChEBI" id="CHEBI:15378"/>
        <dbReference type="ChEBI" id="CHEBI:17839"/>
        <dbReference type="ChEBI" id="CHEBI:29985"/>
        <dbReference type="ChEBI" id="CHEBI:30616"/>
        <dbReference type="ChEBI" id="CHEBI:43474"/>
        <dbReference type="ChEBI" id="CHEBI:57451"/>
        <dbReference type="ChEBI" id="CHEBI:456216"/>
        <dbReference type="EC" id="6.3.2.12"/>
    </reaction>
</comment>
<evidence type="ECO:0000256" key="3">
    <source>
        <dbReference type="ARBA" id="ARBA00005150"/>
    </source>
</evidence>
<evidence type="ECO:0000259" key="22">
    <source>
        <dbReference type="Pfam" id="PF02875"/>
    </source>
</evidence>
<comment type="catalytic activity">
    <reaction evidence="18">
        <text>10-formyltetrahydrofolyl-(gamma-L-Glu)(n) + L-glutamate + ATP = 10-formyltetrahydrofolyl-(gamma-L-Glu)(n+1) + ADP + phosphate + H(+)</text>
        <dbReference type="Rhea" id="RHEA:51904"/>
        <dbReference type="Rhea" id="RHEA-COMP:13088"/>
        <dbReference type="Rhea" id="RHEA-COMP:14300"/>
        <dbReference type="ChEBI" id="CHEBI:15378"/>
        <dbReference type="ChEBI" id="CHEBI:29985"/>
        <dbReference type="ChEBI" id="CHEBI:30616"/>
        <dbReference type="ChEBI" id="CHEBI:43474"/>
        <dbReference type="ChEBI" id="CHEBI:134413"/>
        <dbReference type="ChEBI" id="CHEBI:456216"/>
        <dbReference type="EC" id="6.3.2.17"/>
    </reaction>
</comment>
<dbReference type="InterPro" id="IPR004101">
    <property type="entry name" value="Mur_ligase_C"/>
</dbReference>
<evidence type="ECO:0000256" key="17">
    <source>
        <dbReference type="ARBA" id="ARBA00047493"/>
    </source>
</evidence>
<evidence type="ECO:0000256" key="16">
    <source>
        <dbReference type="ARBA" id="ARBA00032510"/>
    </source>
</evidence>
<dbReference type="Pfam" id="PF02875">
    <property type="entry name" value="Mur_ligase_C"/>
    <property type="match status" value="1"/>
</dbReference>